<organism evidence="7 8">
    <name type="scientific">Nocardia vinacea</name>
    <dbReference type="NCBI Taxonomy" id="96468"/>
    <lineage>
        <taxon>Bacteria</taxon>
        <taxon>Bacillati</taxon>
        <taxon>Actinomycetota</taxon>
        <taxon>Actinomycetes</taxon>
        <taxon>Mycobacteriales</taxon>
        <taxon>Nocardiaceae</taxon>
        <taxon>Nocardia</taxon>
    </lineage>
</organism>
<feature type="transmembrane region" description="Helical" evidence="5">
    <location>
        <begin position="107"/>
        <end position="129"/>
    </location>
</feature>
<feature type="transmembrane region" description="Helical" evidence="5">
    <location>
        <begin position="41"/>
        <end position="71"/>
    </location>
</feature>
<dbReference type="Pfam" id="PF13515">
    <property type="entry name" value="FUSC_2"/>
    <property type="match status" value="1"/>
</dbReference>
<evidence type="ECO:0000256" key="3">
    <source>
        <dbReference type="ARBA" id="ARBA00022989"/>
    </source>
</evidence>
<gene>
    <name evidence="7" type="ORF">OG563_09210</name>
</gene>
<keyword evidence="3 5" id="KW-1133">Transmembrane helix</keyword>
<proteinExistence type="predicted"/>
<accession>A0ABZ1YZ96</accession>
<keyword evidence="8" id="KW-1185">Reference proteome</keyword>
<reference evidence="7" key="1">
    <citation type="submission" date="2022-10" db="EMBL/GenBank/DDBJ databases">
        <title>The complete genomes of actinobacterial strains from the NBC collection.</title>
        <authorList>
            <person name="Joergensen T.S."/>
            <person name="Alvarez Arevalo M."/>
            <person name="Sterndorff E.B."/>
            <person name="Faurdal D."/>
            <person name="Vuksanovic O."/>
            <person name="Mourched A.-S."/>
            <person name="Charusanti P."/>
            <person name="Shaw S."/>
            <person name="Blin K."/>
            <person name="Weber T."/>
        </authorList>
    </citation>
    <scope>NUCLEOTIDE SEQUENCE</scope>
    <source>
        <strain evidence="7">NBC_01482</strain>
    </source>
</reference>
<feature type="transmembrane region" description="Helical" evidence="5">
    <location>
        <begin position="349"/>
        <end position="375"/>
    </location>
</feature>
<feature type="transmembrane region" description="Helical" evidence="5">
    <location>
        <begin position="387"/>
        <end position="410"/>
    </location>
</feature>
<protein>
    <submittedName>
        <fullName evidence="7">FUSC family protein</fullName>
    </submittedName>
</protein>
<evidence type="ECO:0000256" key="4">
    <source>
        <dbReference type="ARBA" id="ARBA00023136"/>
    </source>
</evidence>
<evidence type="ECO:0000313" key="7">
    <source>
        <dbReference type="EMBL" id="WUV48348.1"/>
    </source>
</evidence>
<feature type="domain" description="Integral membrane bound transporter" evidence="6">
    <location>
        <begin position="305"/>
        <end position="429"/>
    </location>
</feature>
<evidence type="ECO:0000259" key="6">
    <source>
        <dbReference type="Pfam" id="PF13515"/>
    </source>
</evidence>
<keyword evidence="4 5" id="KW-0472">Membrane</keyword>
<evidence type="ECO:0000256" key="1">
    <source>
        <dbReference type="ARBA" id="ARBA00004141"/>
    </source>
</evidence>
<dbReference type="RefSeq" id="WP_329412690.1">
    <property type="nucleotide sequence ID" value="NZ_CP109441.1"/>
</dbReference>
<name>A0ABZ1YZ96_9NOCA</name>
<evidence type="ECO:0000256" key="2">
    <source>
        <dbReference type="ARBA" id="ARBA00022692"/>
    </source>
</evidence>
<feature type="transmembrane region" description="Helical" evidence="5">
    <location>
        <begin position="136"/>
        <end position="155"/>
    </location>
</feature>
<keyword evidence="2 5" id="KW-0812">Transmembrane</keyword>
<feature type="transmembrane region" description="Helical" evidence="5">
    <location>
        <begin position="417"/>
        <end position="435"/>
    </location>
</feature>
<comment type="subcellular location">
    <subcellularLocation>
        <location evidence="1">Membrane</location>
        <topology evidence="1">Multi-pass membrane protein</topology>
    </subcellularLocation>
</comment>
<dbReference type="EMBL" id="CP109441">
    <property type="protein sequence ID" value="WUV48348.1"/>
    <property type="molecule type" value="Genomic_DNA"/>
</dbReference>
<dbReference type="InterPro" id="IPR049453">
    <property type="entry name" value="Memb_transporter_dom"/>
</dbReference>
<evidence type="ECO:0000313" key="8">
    <source>
        <dbReference type="Proteomes" id="UP001432062"/>
    </source>
</evidence>
<evidence type="ECO:0000256" key="5">
    <source>
        <dbReference type="SAM" id="Phobius"/>
    </source>
</evidence>
<sequence length="548" mass="58125">MDDPTFDPSHHPVPTPPRRRALLFGSAQTGWRWPVAARSALAFGLPALIVLAAGHQQQAMIVALGAFAVLYGEARAYRMRWRIVLIAGTGFLTAAALGAVIGDLWHATAGIIGVAALSVVALVASYVMVATRAGPPGMFFFVLVCAVATRMAAAGISVPAIVGYTALGVLSSVLISMSPMLRDARAPENAAVAAALRVVDTYVESRKGGQPSAAERHAAGAALHSAWATVHDAGLPARAPDSEIVRTLLAAHRQFIGIADSAPDVLDEPVPMTRPTVGQRLRRSLTIRSHAATTALRTLAAAVIAGGLSVLLGLGRPDWAVITAVLVLNLGPDRIVGTVRALHRVGGTVVGLIVFAGLHVFAPSGVVLVLVLMALMFLTDLFVVRNYGIAVVFITPLALLIGGALGGPILVLIRDRLIETLVGALVAVAAMWVIVPRAHRHDLRWNESRVLRVAADLVEILRTKPPADPAAMRLRRDLQFELVGNHLSGVAAYRDEPAWTREQWPRHAEIGRIGYDLLAQCWLMPAKQLLTDPDDLAGQIAQMTGVED</sequence>
<feature type="transmembrane region" description="Helical" evidence="5">
    <location>
        <begin position="290"/>
        <end position="313"/>
    </location>
</feature>
<feature type="transmembrane region" description="Helical" evidence="5">
    <location>
        <begin position="319"/>
        <end position="337"/>
    </location>
</feature>
<feature type="transmembrane region" description="Helical" evidence="5">
    <location>
        <begin position="83"/>
        <end position="101"/>
    </location>
</feature>
<dbReference type="Proteomes" id="UP001432062">
    <property type="component" value="Chromosome"/>
</dbReference>
<feature type="transmembrane region" description="Helical" evidence="5">
    <location>
        <begin position="161"/>
        <end position="181"/>
    </location>
</feature>